<dbReference type="AlphaFoldDB" id="A0A0B3VY17"/>
<organism evidence="2 3">
    <name type="scientific">Terrisporobacter othiniensis</name>
    <dbReference type="NCBI Taxonomy" id="1577792"/>
    <lineage>
        <taxon>Bacteria</taxon>
        <taxon>Bacillati</taxon>
        <taxon>Bacillota</taxon>
        <taxon>Clostridia</taxon>
        <taxon>Peptostreptococcales</taxon>
        <taxon>Peptostreptococcaceae</taxon>
        <taxon>Terrisporobacter</taxon>
    </lineage>
</organism>
<dbReference type="EMBL" id="JWHR01000068">
    <property type="protein sequence ID" value="KHS57678.1"/>
    <property type="molecule type" value="Genomic_DNA"/>
</dbReference>
<keyword evidence="3" id="KW-1185">Reference proteome</keyword>
<dbReference type="Pfam" id="PF03796">
    <property type="entry name" value="DnaB_C"/>
    <property type="match status" value="1"/>
</dbReference>
<evidence type="ECO:0000313" key="2">
    <source>
        <dbReference type="EMBL" id="KHS57678.1"/>
    </source>
</evidence>
<dbReference type="PROSITE" id="PS51199">
    <property type="entry name" value="SF4_HELICASE"/>
    <property type="match status" value="1"/>
</dbReference>
<dbReference type="RefSeq" id="WP_039679297.1">
    <property type="nucleotide sequence ID" value="NZ_JWHR01000068.1"/>
</dbReference>
<dbReference type="SUPFAM" id="SSF52540">
    <property type="entry name" value="P-loop containing nucleoside triphosphate hydrolases"/>
    <property type="match status" value="1"/>
</dbReference>
<gene>
    <name evidence="2" type="ORF">QX51_07620</name>
</gene>
<dbReference type="Gene3D" id="3.40.50.300">
    <property type="entry name" value="P-loop containing nucleotide triphosphate hydrolases"/>
    <property type="match status" value="1"/>
</dbReference>
<reference evidence="2 3" key="1">
    <citation type="submission" date="2014-12" db="EMBL/GenBank/DDBJ databases">
        <title>Draft genome sequence of Terrisporobacter sp. 08-306576, isolated from the blood culture of a bacteremia patient.</title>
        <authorList>
            <person name="Lund L.C."/>
            <person name="Sydenham T.V."/>
            <person name="Hogh S.V."/>
            <person name="Skov M.N."/>
            <person name="Kemp M."/>
            <person name="Justesen U.S."/>
        </authorList>
    </citation>
    <scope>NUCLEOTIDE SEQUENCE [LARGE SCALE GENOMIC DNA]</scope>
    <source>
        <strain evidence="2 3">08-306576</strain>
    </source>
</reference>
<dbReference type="Proteomes" id="UP000031189">
    <property type="component" value="Unassembled WGS sequence"/>
</dbReference>
<dbReference type="InterPro" id="IPR007694">
    <property type="entry name" value="DNA_helicase_DnaB-like_C"/>
</dbReference>
<dbReference type="PANTHER" id="PTHR30153">
    <property type="entry name" value="REPLICATIVE DNA HELICASE DNAB"/>
    <property type="match status" value="1"/>
</dbReference>
<dbReference type="GO" id="GO:0005524">
    <property type="term" value="F:ATP binding"/>
    <property type="evidence" value="ECO:0007669"/>
    <property type="project" value="InterPro"/>
</dbReference>
<sequence>MTKEQVAERIILSHNGISKKKYEDRSFNSEDWQRIVKTMEAFSTDDIKIDDKISTIQGIKKELRSFKPDVLIVDYVQLLIPNSFKDSRERQVAELSRELKKITIDYGIIVLQLIQLAEKGTGNYRPHGESYTRESRAIYHD</sequence>
<accession>A0A0B3VY17</accession>
<dbReference type="GO" id="GO:0006260">
    <property type="term" value="P:DNA replication"/>
    <property type="evidence" value="ECO:0007669"/>
    <property type="project" value="InterPro"/>
</dbReference>
<dbReference type="OrthoDB" id="1754301at2"/>
<dbReference type="GO" id="GO:0003678">
    <property type="term" value="F:DNA helicase activity"/>
    <property type="evidence" value="ECO:0007669"/>
    <property type="project" value="InterPro"/>
</dbReference>
<evidence type="ECO:0000313" key="3">
    <source>
        <dbReference type="Proteomes" id="UP000031189"/>
    </source>
</evidence>
<proteinExistence type="predicted"/>
<dbReference type="PANTHER" id="PTHR30153:SF2">
    <property type="entry name" value="REPLICATIVE DNA HELICASE"/>
    <property type="match status" value="1"/>
</dbReference>
<dbReference type="InterPro" id="IPR027417">
    <property type="entry name" value="P-loop_NTPase"/>
</dbReference>
<protein>
    <recommendedName>
        <fullName evidence="1">SF4 helicase domain-containing protein</fullName>
    </recommendedName>
</protein>
<evidence type="ECO:0000259" key="1">
    <source>
        <dbReference type="PROSITE" id="PS51199"/>
    </source>
</evidence>
<dbReference type="GO" id="GO:0005829">
    <property type="term" value="C:cytosol"/>
    <property type="evidence" value="ECO:0007669"/>
    <property type="project" value="TreeGrafter"/>
</dbReference>
<comment type="caution">
    <text evidence="2">The sequence shown here is derived from an EMBL/GenBank/DDBJ whole genome shotgun (WGS) entry which is preliminary data.</text>
</comment>
<name>A0A0B3VY17_9FIRM</name>
<dbReference type="STRING" id="1577792.QX51_07620"/>
<feature type="domain" description="SF4 helicase" evidence="1">
    <location>
        <begin position="1"/>
        <end position="141"/>
    </location>
</feature>